<accession>A0A9N8WI18</accession>
<dbReference type="AlphaFoldDB" id="A0A9N8WI18"/>
<feature type="transmembrane region" description="Helical" evidence="1">
    <location>
        <begin position="62"/>
        <end position="80"/>
    </location>
</feature>
<keyword evidence="1" id="KW-0812">Transmembrane</keyword>
<dbReference type="Proteomes" id="UP000789570">
    <property type="component" value="Unassembled WGS sequence"/>
</dbReference>
<keyword evidence="1" id="KW-0472">Membrane</keyword>
<keyword evidence="1" id="KW-1133">Transmembrane helix</keyword>
<feature type="transmembrane region" description="Helical" evidence="1">
    <location>
        <begin position="92"/>
        <end position="110"/>
    </location>
</feature>
<evidence type="ECO:0000313" key="2">
    <source>
        <dbReference type="EMBL" id="CAG8490352.1"/>
    </source>
</evidence>
<reference evidence="2" key="1">
    <citation type="submission" date="2021-06" db="EMBL/GenBank/DDBJ databases">
        <authorList>
            <person name="Kallberg Y."/>
            <person name="Tangrot J."/>
            <person name="Rosling A."/>
        </authorList>
    </citation>
    <scope>NUCLEOTIDE SEQUENCE</scope>
    <source>
        <strain evidence="2">UK204</strain>
    </source>
</reference>
<keyword evidence="3" id="KW-1185">Reference proteome</keyword>
<gene>
    <name evidence="2" type="ORF">FCALED_LOCUS3177</name>
</gene>
<protein>
    <submittedName>
        <fullName evidence="2">1409_t:CDS:1</fullName>
    </submittedName>
</protein>
<comment type="caution">
    <text evidence="2">The sequence shown here is derived from an EMBL/GenBank/DDBJ whole genome shotgun (WGS) entry which is preliminary data.</text>
</comment>
<sequence length="266" mass="30433">MSDENFTESRPPSYGSIGSTSDYNTLIIEYLITTPFIILTLISFILLLYAWPTTADGTAEHYKWDILILGATGWCAVFLVRKPTFFIFSKLISLKVSTSSILTLFFIGFIEELVRMGWLYYFVGEVDKFLMAYWLGLGWATGEAIFFIIQNFIELRWYKDDLEMDGSRYVEERSEIEEILGRPLTKISAWWGVMWRFSWIMIHIGFSCWIASISLLVYPAALIHGLLLVVWGYCLPSFGIPATSYGTLLISMTIFLIGLALFGQIV</sequence>
<organism evidence="2 3">
    <name type="scientific">Funneliformis caledonium</name>
    <dbReference type="NCBI Taxonomy" id="1117310"/>
    <lineage>
        <taxon>Eukaryota</taxon>
        <taxon>Fungi</taxon>
        <taxon>Fungi incertae sedis</taxon>
        <taxon>Mucoromycota</taxon>
        <taxon>Glomeromycotina</taxon>
        <taxon>Glomeromycetes</taxon>
        <taxon>Glomerales</taxon>
        <taxon>Glomeraceae</taxon>
        <taxon>Funneliformis</taxon>
    </lineage>
</organism>
<evidence type="ECO:0000313" key="3">
    <source>
        <dbReference type="Proteomes" id="UP000789570"/>
    </source>
</evidence>
<proteinExistence type="predicted"/>
<dbReference type="OrthoDB" id="2418522at2759"/>
<feature type="transmembrane region" description="Helical" evidence="1">
    <location>
        <begin position="130"/>
        <end position="149"/>
    </location>
</feature>
<feature type="transmembrane region" description="Helical" evidence="1">
    <location>
        <begin position="204"/>
        <end position="233"/>
    </location>
</feature>
<name>A0A9N8WI18_9GLOM</name>
<evidence type="ECO:0000256" key="1">
    <source>
        <dbReference type="SAM" id="Phobius"/>
    </source>
</evidence>
<feature type="transmembrane region" description="Helical" evidence="1">
    <location>
        <begin position="245"/>
        <end position="263"/>
    </location>
</feature>
<feature type="transmembrane region" description="Helical" evidence="1">
    <location>
        <begin position="30"/>
        <end position="50"/>
    </location>
</feature>
<dbReference type="EMBL" id="CAJVPQ010000536">
    <property type="protein sequence ID" value="CAG8490352.1"/>
    <property type="molecule type" value="Genomic_DNA"/>
</dbReference>